<reference evidence="1 2" key="1">
    <citation type="submission" date="2023-03" db="EMBL/GenBank/DDBJ databases">
        <title>WGS of Gossypium arboreum.</title>
        <authorList>
            <person name="Yu D."/>
        </authorList>
    </citation>
    <scope>NUCLEOTIDE SEQUENCE [LARGE SCALE GENOMIC DNA]</scope>
    <source>
        <tissue evidence="1">Leaf</tissue>
    </source>
</reference>
<dbReference type="Proteomes" id="UP001358586">
    <property type="component" value="Chromosome 10"/>
</dbReference>
<organism evidence="1 2">
    <name type="scientific">Gossypium arboreum</name>
    <name type="common">Tree cotton</name>
    <name type="synonym">Gossypium nanking</name>
    <dbReference type="NCBI Taxonomy" id="29729"/>
    <lineage>
        <taxon>Eukaryota</taxon>
        <taxon>Viridiplantae</taxon>
        <taxon>Streptophyta</taxon>
        <taxon>Embryophyta</taxon>
        <taxon>Tracheophyta</taxon>
        <taxon>Spermatophyta</taxon>
        <taxon>Magnoliopsida</taxon>
        <taxon>eudicotyledons</taxon>
        <taxon>Gunneridae</taxon>
        <taxon>Pentapetalae</taxon>
        <taxon>rosids</taxon>
        <taxon>malvids</taxon>
        <taxon>Malvales</taxon>
        <taxon>Malvaceae</taxon>
        <taxon>Malvoideae</taxon>
        <taxon>Gossypium</taxon>
    </lineage>
</organism>
<protein>
    <submittedName>
        <fullName evidence="1">Uncharacterized protein</fullName>
    </submittedName>
</protein>
<comment type="caution">
    <text evidence="1">The sequence shown here is derived from an EMBL/GenBank/DDBJ whole genome shotgun (WGS) entry which is preliminary data.</text>
</comment>
<gene>
    <name evidence="1" type="ORF">PVK06_034648</name>
</gene>
<proteinExistence type="predicted"/>
<name>A0ABR0NFD2_GOSAR</name>
<sequence>MAETFIGAVLEGIVSKVISVTAELTKLAWGFKEELTKLRDCQDHGKINTDLLY</sequence>
<evidence type="ECO:0000313" key="1">
    <source>
        <dbReference type="EMBL" id="KAK5793499.1"/>
    </source>
</evidence>
<dbReference type="EMBL" id="JARKNE010000010">
    <property type="protein sequence ID" value="KAK5793499.1"/>
    <property type="molecule type" value="Genomic_DNA"/>
</dbReference>
<keyword evidence="2" id="KW-1185">Reference proteome</keyword>
<evidence type="ECO:0000313" key="2">
    <source>
        <dbReference type="Proteomes" id="UP001358586"/>
    </source>
</evidence>
<accession>A0ABR0NFD2</accession>